<dbReference type="InterPro" id="IPR036388">
    <property type="entry name" value="WH-like_DNA-bd_sf"/>
</dbReference>
<evidence type="ECO:0000313" key="7">
    <source>
        <dbReference type="Proteomes" id="UP000581135"/>
    </source>
</evidence>
<dbReference type="GO" id="GO:0006351">
    <property type="term" value="P:DNA-templated transcription"/>
    <property type="evidence" value="ECO:0007669"/>
    <property type="project" value="TreeGrafter"/>
</dbReference>
<dbReference type="PANTHER" id="PTHR30537">
    <property type="entry name" value="HTH-TYPE TRANSCRIPTIONAL REGULATOR"/>
    <property type="match status" value="1"/>
</dbReference>
<dbReference type="Proteomes" id="UP000581135">
    <property type="component" value="Unassembled WGS sequence"/>
</dbReference>
<evidence type="ECO:0000313" key="6">
    <source>
        <dbReference type="EMBL" id="MBB3066773.1"/>
    </source>
</evidence>
<name>A0A839T0V1_9PROT</name>
<dbReference type="SUPFAM" id="SSF53850">
    <property type="entry name" value="Periplasmic binding protein-like II"/>
    <property type="match status" value="1"/>
</dbReference>
<reference evidence="6 7" key="1">
    <citation type="submission" date="2020-08" db="EMBL/GenBank/DDBJ databases">
        <title>Genomic Encyclopedia of Type Strains, Phase III (KMG-III): the genomes of soil and plant-associated and newly described type strains.</title>
        <authorList>
            <person name="Whitman W."/>
        </authorList>
    </citation>
    <scope>NUCLEOTIDE SEQUENCE [LARGE SCALE GENOMIC DNA]</scope>
    <source>
        <strain evidence="6 7">CECT 8803</strain>
    </source>
</reference>
<dbReference type="Gene3D" id="1.10.10.10">
    <property type="entry name" value="Winged helix-like DNA-binding domain superfamily/Winged helix DNA-binding domain"/>
    <property type="match status" value="1"/>
</dbReference>
<dbReference type="PANTHER" id="PTHR30537:SF26">
    <property type="entry name" value="GLYCINE CLEAVAGE SYSTEM TRANSCRIPTIONAL ACTIVATOR"/>
    <property type="match status" value="1"/>
</dbReference>
<keyword evidence="4" id="KW-0804">Transcription</keyword>
<dbReference type="GO" id="GO:0043565">
    <property type="term" value="F:sequence-specific DNA binding"/>
    <property type="evidence" value="ECO:0007669"/>
    <property type="project" value="TreeGrafter"/>
</dbReference>
<feature type="domain" description="HTH lysR-type" evidence="5">
    <location>
        <begin position="6"/>
        <end position="63"/>
    </location>
</feature>
<dbReference type="RefSeq" id="WP_183417596.1">
    <property type="nucleotide sequence ID" value="NZ_JACHXA010000010.1"/>
</dbReference>
<keyword evidence="2" id="KW-0805">Transcription regulation</keyword>
<evidence type="ECO:0000256" key="1">
    <source>
        <dbReference type="ARBA" id="ARBA00009437"/>
    </source>
</evidence>
<gene>
    <name evidence="6" type="ORF">FHR98_003083</name>
</gene>
<dbReference type="Pfam" id="PF03466">
    <property type="entry name" value="LysR_substrate"/>
    <property type="match status" value="1"/>
</dbReference>
<evidence type="ECO:0000259" key="5">
    <source>
        <dbReference type="PROSITE" id="PS50931"/>
    </source>
</evidence>
<keyword evidence="7" id="KW-1185">Reference proteome</keyword>
<dbReference type="InterPro" id="IPR005119">
    <property type="entry name" value="LysR_subst-bd"/>
</dbReference>
<dbReference type="Gene3D" id="3.40.190.10">
    <property type="entry name" value="Periplasmic binding protein-like II"/>
    <property type="match status" value="2"/>
</dbReference>
<evidence type="ECO:0000256" key="2">
    <source>
        <dbReference type="ARBA" id="ARBA00023015"/>
    </source>
</evidence>
<comment type="caution">
    <text evidence="6">The sequence shown here is derived from an EMBL/GenBank/DDBJ whole genome shotgun (WGS) entry which is preliminary data.</text>
</comment>
<dbReference type="InterPro" id="IPR000847">
    <property type="entry name" value="LysR_HTH_N"/>
</dbReference>
<dbReference type="EMBL" id="JACHXA010000010">
    <property type="protein sequence ID" value="MBB3066773.1"/>
    <property type="molecule type" value="Genomic_DNA"/>
</dbReference>
<organism evidence="6 7">
    <name type="scientific">Limibacillus halophilus</name>
    <dbReference type="NCBI Taxonomy" id="1579333"/>
    <lineage>
        <taxon>Bacteria</taxon>
        <taxon>Pseudomonadati</taxon>
        <taxon>Pseudomonadota</taxon>
        <taxon>Alphaproteobacteria</taxon>
        <taxon>Rhodospirillales</taxon>
        <taxon>Rhodovibrionaceae</taxon>
        <taxon>Limibacillus</taxon>
    </lineage>
</organism>
<evidence type="ECO:0000256" key="3">
    <source>
        <dbReference type="ARBA" id="ARBA00023125"/>
    </source>
</evidence>
<dbReference type="InterPro" id="IPR058163">
    <property type="entry name" value="LysR-type_TF_proteobact-type"/>
</dbReference>
<dbReference type="Pfam" id="PF00126">
    <property type="entry name" value="HTH_1"/>
    <property type="match status" value="1"/>
</dbReference>
<protein>
    <submittedName>
        <fullName evidence="6">LysR family glycine cleavage system transcriptional activator</fullName>
    </submittedName>
</protein>
<dbReference type="GO" id="GO:0003700">
    <property type="term" value="F:DNA-binding transcription factor activity"/>
    <property type="evidence" value="ECO:0007669"/>
    <property type="project" value="InterPro"/>
</dbReference>
<sequence>MSITLPPLIWLRAFDAAARNGSFVGAAQELGVTPSAVSQQVRLLEERLGRPLFKRLPRGINLTEAGEAYRPVVQQAFESLLRGTDALFGRREKEGVQLRATASFQAHWLLPRITSFLDRHPAVPLRILTTLWASDFDQAAIDLEIRYGDGRWPGNEVFRLTEDYLEPFANPALAMAAKERDKGEWLSQQRLIEVIGYREGWQEWSAAQSKIELSSANAAPAVLEVDTVATAFALCEAGQGVALLRRWMAAAAVQSGRLEALGIGKAILASDSFYLLVPQGRRLSASARILRDWILEETAGHA</sequence>
<evidence type="ECO:0000256" key="4">
    <source>
        <dbReference type="ARBA" id="ARBA00023163"/>
    </source>
</evidence>
<comment type="similarity">
    <text evidence="1">Belongs to the LysR transcriptional regulatory family.</text>
</comment>
<accession>A0A839T0V1</accession>
<dbReference type="SUPFAM" id="SSF46785">
    <property type="entry name" value="Winged helix' DNA-binding domain"/>
    <property type="match status" value="1"/>
</dbReference>
<dbReference type="AlphaFoldDB" id="A0A839T0V1"/>
<dbReference type="PRINTS" id="PR00039">
    <property type="entry name" value="HTHLYSR"/>
</dbReference>
<dbReference type="PROSITE" id="PS50931">
    <property type="entry name" value="HTH_LYSR"/>
    <property type="match status" value="1"/>
</dbReference>
<keyword evidence="3" id="KW-0238">DNA-binding</keyword>
<dbReference type="InterPro" id="IPR036390">
    <property type="entry name" value="WH_DNA-bd_sf"/>
</dbReference>
<proteinExistence type="inferred from homology"/>